<dbReference type="InterPro" id="IPR004089">
    <property type="entry name" value="MCPsignal_dom"/>
</dbReference>
<dbReference type="RefSeq" id="WP_276731808.1">
    <property type="nucleotide sequence ID" value="NZ_JAFKMR010000026.1"/>
</dbReference>
<evidence type="ECO:0000313" key="4">
    <source>
        <dbReference type="EMBL" id="MBN8745243.1"/>
    </source>
</evidence>
<dbReference type="PANTHER" id="PTHR32089:SF112">
    <property type="entry name" value="LYSOZYME-LIKE PROTEIN-RELATED"/>
    <property type="match status" value="1"/>
</dbReference>
<sequence>MDTTPSAPPAEASSNTPAEFLQHLLAQRPVDLRQTAPQGCGAGLDEFLALVTHLVDTTTHNATGVAYGIARISFEARTATQDAQRHAKEQTERIGAMGESLETFIRGIVGVQGQTEALRADSQSITLLSTRGAREAHEANAVFEQLAQTTSRNQTEIQALGKGFAQVTAVTQVIKDIAQKTSLLALNANIEAARVGEAGRGFAVVAEEIRKLAMNTQQSVQSIATFAAEVSRSLQVVTQSTQQFAAQMDNGKALATAMSANFQDIARNIEAMNSGVNKVYTQLGHEVDAVRTISGQFAALSSTVQASANQTIATSERIADEVQQSLNASQTLFEAATQFVTASKTSQVMRDLDAVCKEIETALAQALASGALTEQALWDEQYEPVPGTKPQKFRTRFTEFIKSRIQPIEDAWLGKSEQYRFALLVDRNGYAAAHNSVFDRPLTGDYATDLAGNRSMRLFNDPVGLAAAQNTNPYLLQVYARDTGEIMQELSRPVSVGGRHWGAVRLAFI</sequence>
<evidence type="ECO:0000259" key="3">
    <source>
        <dbReference type="PROSITE" id="PS50111"/>
    </source>
</evidence>
<dbReference type="GO" id="GO:0007165">
    <property type="term" value="P:signal transduction"/>
    <property type="evidence" value="ECO:0007669"/>
    <property type="project" value="UniProtKB-KW"/>
</dbReference>
<accession>A0A8I1MZQ5</accession>
<protein>
    <submittedName>
        <fullName evidence="4">Chemotaxis protein</fullName>
    </submittedName>
</protein>
<dbReference type="Gene3D" id="1.10.287.950">
    <property type="entry name" value="Methyl-accepting chemotaxis protein"/>
    <property type="match status" value="1"/>
</dbReference>
<evidence type="ECO:0000256" key="2">
    <source>
        <dbReference type="PROSITE-ProRule" id="PRU00284"/>
    </source>
</evidence>
<organism evidence="4 5">
    <name type="scientific">Thiomonas arsenitoxydans (strain DSM 22701 / CIP 110005 / 3As)</name>
    <dbReference type="NCBI Taxonomy" id="426114"/>
    <lineage>
        <taxon>Bacteria</taxon>
        <taxon>Pseudomonadati</taxon>
        <taxon>Pseudomonadota</taxon>
        <taxon>Betaproteobacteria</taxon>
        <taxon>Burkholderiales</taxon>
        <taxon>Thiomonas</taxon>
    </lineage>
</organism>
<comment type="caution">
    <text evidence="4">The sequence shown here is derived from an EMBL/GenBank/DDBJ whole genome shotgun (WGS) entry which is preliminary data.</text>
</comment>
<evidence type="ECO:0000313" key="5">
    <source>
        <dbReference type="Proteomes" id="UP000664800"/>
    </source>
</evidence>
<dbReference type="Pfam" id="PF00015">
    <property type="entry name" value="MCPsignal"/>
    <property type="match status" value="1"/>
</dbReference>
<dbReference type="SMART" id="SM00283">
    <property type="entry name" value="MA"/>
    <property type="match status" value="1"/>
</dbReference>
<dbReference type="Proteomes" id="UP000664800">
    <property type="component" value="Unassembled WGS sequence"/>
</dbReference>
<reference evidence="4" key="1">
    <citation type="submission" date="2021-02" db="EMBL/GenBank/DDBJ databases">
        <title>Thiocyanate and organic carbon inputs drive convergent selection for specific autotrophic Afipia and Thiobacillus strains within complex microbiomes.</title>
        <authorList>
            <person name="Huddy R.J."/>
            <person name="Sachdeva R."/>
            <person name="Kadzinga F."/>
            <person name="Kantor R.S."/>
            <person name="Harrison S.T.L."/>
            <person name="Banfield J.F."/>
        </authorList>
    </citation>
    <scope>NUCLEOTIDE SEQUENCE</scope>
    <source>
        <strain evidence="4">SCN18_13_7_16_R3_B_64_19</strain>
    </source>
</reference>
<dbReference type="SUPFAM" id="SSF58104">
    <property type="entry name" value="Methyl-accepting chemotaxis protein (MCP) signaling domain"/>
    <property type="match status" value="1"/>
</dbReference>
<dbReference type="PANTHER" id="PTHR32089">
    <property type="entry name" value="METHYL-ACCEPTING CHEMOTAXIS PROTEIN MCPB"/>
    <property type="match status" value="1"/>
</dbReference>
<dbReference type="EMBL" id="JAFKMR010000026">
    <property type="protein sequence ID" value="MBN8745243.1"/>
    <property type="molecule type" value="Genomic_DNA"/>
</dbReference>
<gene>
    <name evidence="4" type="ORF">J0I24_13200</name>
</gene>
<evidence type="ECO:0000256" key="1">
    <source>
        <dbReference type="ARBA" id="ARBA00023224"/>
    </source>
</evidence>
<proteinExistence type="predicted"/>
<dbReference type="PROSITE" id="PS50111">
    <property type="entry name" value="CHEMOTAXIS_TRANSDUC_2"/>
    <property type="match status" value="1"/>
</dbReference>
<dbReference type="GO" id="GO:0016020">
    <property type="term" value="C:membrane"/>
    <property type="evidence" value="ECO:0007669"/>
    <property type="project" value="InterPro"/>
</dbReference>
<keyword evidence="1 2" id="KW-0807">Transducer</keyword>
<feature type="domain" description="Methyl-accepting transducer" evidence="3">
    <location>
        <begin position="65"/>
        <end position="312"/>
    </location>
</feature>
<dbReference type="AlphaFoldDB" id="A0A8I1MZQ5"/>
<name>A0A8I1MZQ5_THIA3</name>